<dbReference type="PANTHER" id="PTHR14969:SF13">
    <property type="entry name" value="AT30094P"/>
    <property type="match status" value="1"/>
</dbReference>
<dbReference type="InterPro" id="IPR036938">
    <property type="entry name" value="PAP2/HPO_sf"/>
</dbReference>
<proteinExistence type="predicted"/>
<feature type="transmembrane region" description="Helical" evidence="1">
    <location>
        <begin position="64"/>
        <end position="83"/>
    </location>
</feature>
<dbReference type="SMART" id="SM00014">
    <property type="entry name" value="acidPPc"/>
    <property type="match status" value="1"/>
</dbReference>
<protein>
    <submittedName>
        <fullName evidence="3">Membrane-associated phospholipid phosphatase</fullName>
    </submittedName>
</protein>
<keyword evidence="1" id="KW-0472">Membrane</keyword>
<dbReference type="InterPro" id="IPR000326">
    <property type="entry name" value="PAP2/HPO"/>
</dbReference>
<keyword evidence="1" id="KW-0812">Transmembrane</keyword>
<dbReference type="SUPFAM" id="SSF48317">
    <property type="entry name" value="Acid phosphatase/Vanadium-dependent haloperoxidase"/>
    <property type="match status" value="1"/>
</dbReference>
<feature type="transmembrane region" description="Helical" evidence="1">
    <location>
        <begin position="127"/>
        <end position="147"/>
    </location>
</feature>
<evidence type="ECO:0000256" key="1">
    <source>
        <dbReference type="SAM" id="Phobius"/>
    </source>
</evidence>
<dbReference type="CDD" id="cd03392">
    <property type="entry name" value="PAP2_like_2"/>
    <property type="match status" value="1"/>
</dbReference>
<feature type="transmembrane region" description="Helical" evidence="1">
    <location>
        <begin position="12"/>
        <end position="31"/>
    </location>
</feature>
<feature type="transmembrane region" description="Helical" evidence="1">
    <location>
        <begin position="187"/>
        <end position="205"/>
    </location>
</feature>
<dbReference type="PANTHER" id="PTHR14969">
    <property type="entry name" value="SPHINGOSINE-1-PHOSPHATE PHOSPHOHYDROLASE"/>
    <property type="match status" value="1"/>
</dbReference>
<sequence>MIEHLFHRKIQLYIIVASLISFLLIMLDVIFDGALTQLDKVVNQWFLENQSEALHTIFFSITKLGNLSTMLILSLVVTLFFLWRGYRAEIKLYWIGMLSSALLFSGIKELIGRTRPSSYIGDYFQHGYSFPSGHATMSMAFALLIFFTLYPRSSTIYKYILLAFVVLFPLSISLSRLYLGVHYLSDVLGGLSLTIGSLFLVYRLLNKEEQSS</sequence>
<accession>A0A1W1CC50</accession>
<keyword evidence="1" id="KW-1133">Transmembrane helix</keyword>
<dbReference type="Gene3D" id="1.20.144.10">
    <property type="entry name" value="Phosphatidic acid phosphatase type 2/haloperoxidase"/>
    <property type="match status" value="2"/>
</dbReference>
<feature type="transmembrane region" description="Helical" evidence="1">
    <location>
        <begin position="159"/>
        <end position="181"/>
    </location>
</feature>
<gene>
    <name evidence="3" type="ORF">MNB_SV-6-620</name>
</gene>
<feature type="domain" description="Phosphatidic acid phosphatase type 2/haloperoxidase" evidence="2">
    <location>
        <begin position="88"/>
        <end position="202"/>
    </location>
</feature>
<reference evidence="3" key="1">
    <citation type="submission" date="2016-10" db="EMBL/GenBank/DDBJ databases">
        <authorList>
            <person name="de Groot N.N."/>
        </authorList>
    </citation>
    <scope>NUCLEOTIDE SEQUENCE</scope>
</reference>
<evidence type="ECO:0000259" key="2">
    <source>
        <dbReference type="SMART" id="SM00014"/>
    </source>
</evidence>
<name>A0A1W1CC50_9ZZZZ</name>
<dbReference type="Pfam" id="PF01569">
    <property type="entry name" value="PAP2"/>
    <property type="match status" value="1"/>
</dbReference>
<dbReference type="AlphaFoldDB" id="A0A1W1CC50"/>
<dbReference type="EMBL" id="FPHC01000067">
    <property type="protein sequence ID" value="SFV63450.1"/>
    <property type="molecule type" value="Genomic_DNA"/>
</dbReference>
<organism evidence="3">
    <name type="scientific">hydrothermal vent metagenome</name>
    <dbReference type="NCBI Taxonomy" id="652676"/>
    <lineage>
        <taxon>unclassified sequences</taxon>
        <taxon>metagenomes</taxon>
        <taxon>ecological metagenomes</taxon>
    </lineage>
</organism>
<feature type="transmembrane region" description="Helical" evidence="1">
    <location>
        <begin position="90"/>
        <end position="107"/>
    </location>
</feature>
<evidence type="ECO:0000313" key="3">
    <source>
        <dbReference type="EMBL" id="SFV63450.1"/>
    </source>
</evidence>